<evidence type="ECO:0000313" key="3">
    <source>
        <dbReference type="Proteomes" id="UP001058974"/>
    </source>
</evidence>
<proteinExistence type="predicted"/>
<keyword evidence="3" id="KW-1185">Reference proteome</keyword>
<dbReference type="EMBL" id="JAMSHJ010000007">
    <property type="protein sequence ID" value="KAI5387189.1"/>
    <property type="molecule type" value="Genomic_DNA"/>
</dbReference>
<evidence type="ECO:0000313" key="2">
    <source>
        <dbReference type="EMBL" id="KAI5387189.1"/>
    </source>
</evidence>
<protein>
    <recommendedName>
        <fullName evidence="1">Arabidopsis retrotransposon Orf1 C-terminal domain-containing protein</fullName>
    </recommendedName>
</protein>
<sequence length="170" mass="19911">MQNPDDMHVAFRDDAQRERYYVHMRRPMAPTRYPDHDCMDALGIEPSVRFLCHQLQWEQFDYRNNTYRNLTLEFLSSFHYDPWAGPDGLAVFRLFGIDYSFSHKEFGDLLGFQTTPDAIPDTPMGYFMSREVEKFWTKISGGGSQDPSTQFSQVIHNPALRAWLVLPDHP</sequence>
<evidence type="ECO:0000259" key="1">
    <source>
        <dbReference type="Pfam" id="PF03078"/>
    </source>
</evidence>
<dbReference type="Pfam" id="PF03078">
    <property type="entry name" value="ATHILA"/>
    <property type="match status" value="1"/>
</dbReference>
<comment type="caution">
    <text evidence="2">The sequence shown here is derived from an EMBL/GenBank/DDBJ whole genome shotgun (WGS) entry which is preliminary data.</text>
</comment>
<dbReference type="Gramene" id="Psat07G0336500-T1">
    <property type="protein sequence ID" value="KAI5387189.1"/>
    <property type="gene ID" value="KIW84_073365"/>
</dbReference>
<dbReference type="Proteomes" id="UP001058974">
    <property type="component" value="Chromosome 7"/>
</dbReference>
<gene>
    <name evidence="2" type="ORF">KIW84_073365</name>
</gene>
<organism evidence="2 3">
    <name type="scientific">Pisum sativum</name>
    <name type="common">Garden pea</name>
    <name type="synonym">Lathyrus oleraceus</name>
    <dbReference type="NCBI Taxonomy" id="3888"/>
    <lineage>
        <taxon>Eukaryota</taxon>
        <taxon>Viridiplantae</taxon>
        <taxon>Streptophyta</taxon>
        <taxon>Embryophyta</taxon>
        <taxon>Tracheophyta</taxon>
        <taxon>Spermatophyta</taxon>
        <taxon>Magnoliopsida</taxon>
        <taxon>eudicotyledons</taxon>
        <taxon>Gunneridae</taxon>
        <taxon>Pentapetalae</taxon>
        <taxon>rosids</taxon>
        <taxon>fabids</taxon>
        <taxon>Fabales</taxon>
        <taxon>Fabaceae</taxon>
        <taxon>Papilionoideae</taxon>
        <taxon>50 kb inversion clade</taxon>
        <taxon>NPAAA clade</taxon>
        <taxon>Hologalegina</taxon>
        <taxon>IRL clade</taxon>
        <taxon>Fabeae</taxon>
        <taxon>Lathyrus</taxon>
    </lineage>
</organism>
<dbReference type="AlphaFoldDB" id="A0A9D4ZX90"/>
<dbReference type="InterPro" id="IPR004312">
    <property type="entry name" value="ATHILA_Orf1_C"/>
</dbReference>
<name>A0A9D4ZX90_PEA</name>
<feature type="domain" description="Arabidopsis retrotransposon Orf1 C-terminal" evidence="1">
    <location>
        <begin position="18"/>
        <end position="161"/>
    </location>
</feature>
<accession>A0A9D4ZX90</accession>
<reference evidence="2 3" key="1">
    <citation type="journal article" date="2022" name="Nat. Genet.">
        <title>Improved pea reference genome and pan-genome highlight genomic features and evolutionary characteristics.</title>
        <authorList>
            <person name="Yang T."/>
            <person name="Liu R."/>
            <person name="Luo Y."/>
            <person name="Hu S."/>
            <person name="Wang D."/>
            <person name="Wang C."/>
            <person name="Pandey M.K."/>
            <person name="Ge S."/>
            <person name="Xu Q."/>
            <person name="Li N."/>
            <person name="Li G."/>
            <person name="Huang Y."/>
            <person name="Saxena R.K."/>
            <person name="Ji Y."/>
            <person name="Li M."/>
            <person name="Yan X."/>
            <person name="He Y."/>
            <person name="Liu Y."/>
            <person name="Wang X."/>
            <person name="Xiang C."/>
            <person name="Varshney R.K."/>
            <person name="Ding H."/>
            <person name="Gao S."/>
            <person name="Zong X."/>
        </authorList>
    </citation>
    <scope>NUCLEOTIDE SEQUENCE [LARGE SCALE GENOMIC DNA]</scope>
    <source>
        <strain evidence="2 3">cv. Zhongwan 6</strain>
    </source>
</reference>